<organism evidence="4 5">
    <name type="scientific">Rotaria magnacalcarata</name>
    <dbReference type="NCBI Taxonomy" id="392030"/>
    <lineage>
        <taxon>Eukaryota</taxon>
        <taxon>Metazoa</taxon>
        <taxon>Spiralia</taxon>
        <taxon>Gnathifera</taxon>
        <taxon>Rotifera</taxon>
        <taxon>Eurotatoria</taxon>
        <taxon>Bdelloidea</taxon>
        <taxon>Philodinida</taxon>
        <taxon>Philodinidae</taxon>
        <taxon>Rotaria</taxon>
    </lineage>
</organism>
<dbReference type="PANTHER" id="PTHR46344">
    <property type="entry name" value="OS02G0202900 PROTEIN"/>
    <property type="match status" value="1"/>
</dbReference>
<feature type="compositionally biased region" description="Polar residues" evidence="3">
    <location>
        <begin position="1"/>
        <end position="18"/>
    </location>
</feature>
<dbReference type="EMBL" id="CAJOBG010004165">
    <property type="protein sequence ID" value="CAF4098264.1"/>
    <property type="molecule type" value="Genomic_DNA"/>
</dbReference>
<reference evidence="4" key="1">
    <citation type="submission" date="2021-02" db="EMBL/GenBank/DDBJ databases">
        <authorList>
            <person name="Nowell W R."/>
        </authorList>
    </citation>
    <scope>NUCLEOTIDE SEQUENCE</scope>
</reference>
<evidence type="ECO:0000256" key="2">
    <source>
        <dbReference type="ARBA" id="ARBA00022737"/>
    </source>
</evidence>
<proteinExistence type="predicted"/>
<evidence type="ECO:0000256" key="1">
    <source>
        <dbReference type="ARBA" id="ARBA00022441"/>
    </source>
</evidence>
<keyword evidence="5" id="KW-1185">Reference proteome</keyword>
<dbReference type="AlphaFoldDB" id="A0A819UPV4"/>
<protein>
    <submittedName>
        <fullName evidence="4">Uncharacterized protein</fullName>
    </submittedName>
</protein>
<keyword evidence="2" id="KW-0677">Repeat</keyword>
<evidence type="ECO:0000313" key="5">
    <source>
        <dbReference type="Proteomes" id="UP000663866"/>
    </source>
</evidence>
<dbReference type="PANTHER" id="PTHR46344:SF27">
    <property type="entry name" value="KELCH REPEAT SUPERFAMILY PROTEIN"/>
    <property type="match status" value="1"/>
</dbReference>
<sequence length="157" mass="16901">MGNEQSSSPQQGSSNTEPNYPLGGRHSDCNHMGIWAVVLNNGPVFVTGGSSYYSYLDSTELYDPSAGLWTMTNIMENPRYAHTASLLTKGKILVTGGWGGTSYLNSAELYDISVGNWATTGNMNIARECHTSSVLPNGNVLVTGGLNFIPLNRSELY</sequence>
<dbReference type="Gene3D" id="2.120.10.80">
    <property type="entry name" value="Kelch-type beta propeller"/>
    <property type="match status" value="1"/>
</dbReference>
<keyword evidence="1" id="KW-0880">Kelch repeat</keyword>
<gene>
    <name evidence="4" type="ORF">OVN521_LOCUS20750</name>
</gene>
<dbReference type="Pfam" id="PF01344">
    <property type="entry name" value="Kelch_1"/>
    <property type="match status" value="2"/>
</dbReference>
<comment type="caution">
    <text evidence="4">The sequence shown here is derived from an EMBL/GenBank/DDBJ whole genome shotgun (WGS) entry which is preliminary data.</text>
</comment>
<dbReference type="InterPro" id="IPR006652">
    <property type="entry name" value="Kelch_1"/>
</dbReference>
<dbReference type="SUPFAM" id="SSF117281">
    <property type="entry name" value="Kelch motif"/>
    <property type="match status" value="1"/>
</dbReference>
<dbReference type="Proteomes" id="UP000663866">
    <property type="component" value="Unassembled WGS sequence"/>
</dbReference>
<feature type="region of interest" description="Disordered" evidence="3">
    <location>
        <begin position="1"/>
        <end position="23"/>
    </location>
</feature>
<evidence type="ECO:0000256" key="3">
    <source>
        <dbReference type="SAM" id="MobiDB-lite"/>
    </source>
</evidence>
<name>A0A819UPV4_9BILA</name>
<evidence type="ECO:0000313" key="4">
    <source>
        <dbReference type="EMBL" id="CAF4098264.1"/>
    </source>
</evidence>
<dbReference type="InterPro" id="IPR015915">
    <property type="entry name" value="Kelch-typ_b-propeller"/>
</dbReference>
<accession>A0A819UPV4</accession>
<dbReference type="SMART" id="SM00612">
    <property type="entry name" value="Kelch"/>
    <property type="match status" value="2"/>
</dbReference>